<dbReference type="AlphaFoldDB" id="A0A9N9D9Y5"/>
<gene>
    <name evidence="1" type="ORF">PBRASI_LOCUS9120</name>
</gene>
<evidence type="ECO:0000313" key="1">
    <source>
        <dbReference type="EMBL" id="CAG8628547.1"/>
    </source>
</evidence>
<reference evidence="1" key="1">
    <citation type="submission" date="2021-06" db="EMBL/GenBank/DDBJ databases">
        <authorList>
            <person name="Kallberg Y."/>
            <person name="Tangrot J."/>
            <person name="Rosling A."/>
        </authorList>
    </citation>
    <scope>NUCLEOTIDE SEQUENCE</scope>
    <source>
        <strain evidence="1">BR232B</strain>
    </source>
</reference>
<organism evidence="1 2">
    <name type="scientific">Paraglomus brasilianum</name>
    <dbReference type="NCBI Taxonomy" id="144538"/>
    <lineage>
        <taxon>Eukaryota</taxon>
        <taxon>Fungi</taxon>
        <taxon>Fungi incertae sedis</taxon>
        <taxon>Mucoromycota</taxon>
        <taxon>Glomeromycotina</taxon>
        <taxon>Glomeromycetes</taxon>
        <taxon>Paraglomerales</taxon>
        <taxon>Paraglomeraceae</taxon>
        <taxon>Paraglomus</taxon>
    </lineage>
</organism>
<proteinExistence type="predicted"/>
<evidence type="ECO:0000313" key="2">
    <source>
        <dbReference type="Proteomes" id="UP000789739"/>
    </source>
</evidence>
<name>A0A9N9D9Y5_9GLOM</name>
<protein>
    <submittedName>
        <fullName evidence="1">2518_t:CDS:1</fullName>
    </submittedName>
</protein>
<comment type="caution">
    <text evidence="1">The sequence shown here is derived from an EMBL/GenBank/DDBJ whole genome shotgun (WGS) entry which is preliminary data.</text>
</comment>
<keyword evidence="2" id="KW-1185">Reference proteome</keyword>
<sequence>EERRVIEEFFEVTSNWSLIAFLQYREETDSFTYDKRREHKLYARALDALSKDHVRAQECLADFEVQYIITIM</sequence>
<dbReference type="OrthoDB" id="2446415at2759"/>
<accession>A0A9N9D9Y5</accession>
<dbReference type="EMBL" id="CAJVPI010001847">
    <property type="protein sequence ID" value="CAG8628547.1"/>
    <property type="molecule type" value="Genomic_DNA"/>
</dbReference>
<feature type="non-terminal residue" evidence="1">
    <location>
        <position position="1"/>
    </location>
</feature>
<dbReference type="Proteomes" id="UP000789739">
    <property type="component" value="Unassembled WGS sequence"/>
</dbReference>